<keyword evidence="2" id="KW-0378">Hydrolase</keyword>
<sequence length="244" mass="26235">MMIEGAYNLRDLGGKPGFGGRRVKAGLLFRSGSLSRYSPAAVEAILGLGLSLVVDLRSDPERLHGPTPPPLEAIPHWRMASESLGDPRPLLDLCLGGASGSDAMRDIYRTMPIAQAEAFRVLFGHIVRGRTPLLFHCAAGKDRTGVASALLLALLGVEHDAIMADFACSNAARPLTRAMFLAYAGQELASSEALWSPILDADPAYLGAMFDELTRQYGDITGYADAVLRLSPKDIETLRETLLE</sequence>
<dbReference type="InterPro" id="IPR016130">
    <property type="entry name" value="Tyr_Pase_AS"/>
</dbReference>
<dbReference type="Proteomes" id="UP001597124">
    <property type="component" value="Unassembled WGS sequence"/>
</dbReference>
<evidence type="ECO:0000313" key="3">
    <source>
        <dbReference type="Proteomes" id="UP001597124"/>
    </source>
</evidence>
<gene>
    <name evidence="2" type="ORF">ACFQ00_12015</name>
</gene>
<protein>
    <submittedName>
        <fullName evidence="2">Tyrosine-protein phosphatase</fullName>
        <ecNumber evidence="2">3.1.3.48</ecNumber>
    </submittedName>
</protein>
<dbReference type="GO" id="GO:0004725">
    <property type="term" value="F:protein tyrosine phosphatase activity"/>
    <property type="evidence" value="ECO:0007669"/>
    <property type="project" value="UniProtKB-EC"/>
</dbReference>
<dbReference type="PROSITE" id="PS00383">
    <property type="entry name" value="TYR_PHOSPHATASE_1"/>
    <property type="match status" value="1"/>
</dbReference>
<dbReference type="Gene3D" id="3.90.190.10">
    <property type="entry name" value="Protein tyrosine phosphatase superfamily"/>
    <property type="match status" value="1"/>
</dbReference>
<name>A0ABW3C4B5_SPHXN</name>
<dbReference type="RefSeq" id="WP_381490995.1">
    <property type="nucleotide sequence ID" value="NZ_JBHTIK010000006.1"/>
</dbReference>
<dbReference type="PANTHER" id="PTHR31126">
    <property type="entry name" value="TYROSINE-PROTEIN PHOSPHATASE"/>
    <property type="match status" value="1"/>
</dbReference>
<organism evidence="2 3">
    <name type="scientific">Sphingosinicella xenopeptidilytica</name>
    <dbReference type="NCBI Taxonomy" id="364098"/>
    <lineage>
        <taxon>Bacteria</taxon>
        <taxon>Pseudomonadati</taxon>
        <taxon>Pseudomonadota</taxon>
        <taxon>Alphaproteobacteria</taxon>
        <taxon>Sphingomonadales</taxon>
        <taxon>Sphingosinicellaceae</taxon>
        <taxon>Sphingosinicella</taxon>
    </lineage>
</organism>
<dbReference type="EC" id="3.1.3.48" evidence="2"/>
<dbReference type="InterPro" id="IPR029021">
    <property type="entry name" value="Prot-tyrosine_phosphatase-like"/>
</dbReference>
<accession>A0ABW3C4B5</accession>
<proteinExistence type="inferred from homology"/>
<reference evidence="3" key="1">
    <citation type="journal article" date="2019" name="Int. J. Syst. Evol. Microbiol.">
        <title>The Global Catalogue of Microorganisms (GCM) 10K type strain sequencing project: providing services to taxonomists for standard genome sequencing and annotation.</title>
        <authorList>
            <consortium name="The Broad Institute Genomics Platform"/>
            <consortium name="The Broad Institute Genome Sequencing Center for Infectious Disease"/>
            <person name="Wu L."/>
            <person name="Ma J."/>
        </authorList>
    </citation>
    <scope>NUCLEOTIDE SEQUENCE [LARGE SCALE GENOMIC DNA]</scope>
    <source>
        <strain evidence="3">CCUG 52537</strain>
    </source>
</reference>
<evidence type="ECO:0000256" key="1">
    <source>
        <dbReference type="ARBA" id="ARBA00009580"/>
    </source>
</evidence>
<dbReference type="Pfam" id="PF13350">
    <property type="entry name" value="Y_phosphatase3"/>
    <property type="match status" value="1"/>
</dbReference>
<comment type="similarity">
    <text evidence="1">Belongs to the protein-tyrosine phosphatase family.</text>
</comment>
<keyword evidence="3" id="KW-1185">Reference proteome</keyword>
<evidence type="ECO:0000313" key="2">
    <source>
        <dbReference type="EMBL" id="MFD0849053.1"/>
    </source>
</evidence>
<dbReference type="SUPFAM" id="SSF52799">
    <property type="entry name" value="(Phosphotyrosine protein) phosphatases II"/>
    <property type="match status" value="1"/>
</dbReference>
<comment type="caution">
    <text evidence="2">The sequence shown here is derived from an EMBL/GenBank/DDBJ whole genome shotgun (WGS) entry which is preliminary data.</text>
</comment>
<dbReference type="EMBL" id="JBHTIK010000006">
    <property type="protein sequence ID" value="MFD0849053.1"/>
    <property type="molecule type" value="Genomic_DNA"/>
</dbReference>
<dbReference type="InterPro" id="IPR026893">
    <property type="entry name" value="Tyr/Ser_Pase_IphP-type"/>
</dbReference>
<dbReference type="PANTHER" id="PTHR31126:SF1">
    <property type="entry name" value="TYROSINE SPECIFIC PROTEIN PHOSPHATASES DOMAIN-CONTAINING PROTEIN"/>
    <property type="match status" value="1"/>
</dbReference>